<evidence type="ECO:0000313" key="3">
    <source>
        <dbReference type="EMBL" id="ADI30063.1"/>
    </source>
</evidence>
<dbReference type="eggNOG" id="ENOG5030XR1">
    <property type="taxonomic scope" value="Bacteria"/>
</dbReference>
<dbReference type="HOGENOM" id="CLU_2538758_0_0_4"/>
<protein>
    <recommendedName>
        <fullName evidence="5">Periplasmic protein</fullName>
    </recommendedName>
</protein>
<reference evidence="3 4" key="2">
    <citation type="journal article" date="2011" name="J. Bacteriol.">
        <title>Genomes of three methylotrophs from a single niche uncover genetic and metabolic divergence of Methylophilaceae.</title>
        <authorList>
            <person name="Lapidus A."/>
            <person name="Clum A."/>
            <person name="Labutti K."/>
            <person name="Kaluzhnaya M.G."/>
            <person name="Lim S."/>
            <person name="Beck D.A."/>
            <person name="Glavina Del Rio T."/>
            <person name="Nolan M."/>
            <person name="Mavromatis K."/>
            <person name="Huntemann M."/>
            <person name="Lucas S."/>
            <person name="Lidstrom M.E."/>
            <person name="Ivanova N."/>
            <person name="Chistoserdova L."/>
        </authorList>
    </citation>
    <scope>NUCLEOTIDE SEQUENCE [LARGE SCALE GENOMIC DNA]</scope>
    <source>
        <strain evidence="3 4">301</strain>
    </source>
</reference>
<dbReference type="KEGG" id="meh:M301_1683"/>
<name>D7DJ28_METV0</name>
<keyword evidence="2" id="KW-0732">Signal</keyword>
<evidence type="ECO:0000256" key="1">
    <source>
        <dbReference type="SAM" id="MobiDB-lite"/>
    </source>
</evidence>
<evidence type="ECO:0008006" key="5">
    <source>
        <dbReference type="Google" id="ProtNLM"/>
    </source>
</evidence>
<feature type="signal peptide" evidence="2">
    <location>
        <begin position="1"/>
        <end position="24"/>
    </location>
</feature>
<dbReference type="AlphaFoldDB" id="D7DJ28"/>
<evidence type="ECO:0000313" key="4">
    <source>
        <dbReference type="Proteomes" id="UP000000383"/>
    </source>
</evidence>
<gene>
    <name evidence="3" type="ordered locus">M301_1683</name>
</gene>
<accession>D7DJ28</accession>
<evidence type="ECO:0000256" key="2">
    <source>
        <dbReference type="SAM" id="SignalP"/>
    </source>
</evidence>
<organism evidence="3 4">
    <name type="scientific">Methylotenera versatilis (strain 301)</name>
    <dbReference type="NCBI Taxonomy" id="666681"/>
    <lineage>
        <taxon>Bacteria</taxon>
        <taxon>Pseudomonadati</taxon>
        <taxon>Pseudomonadota</taxon>
        <taxon>Betaproteobacteria</taxon>
        <taxon>Nitrosomonadales</taxon>
        <taxon>Methylophilaceae</taxon>
        <taxon>Methylotenera</taxon>
    </lineage>
</organism>
<feature type="chain" id="PRO_5003094764" description="Periplasmic protein" evidence="2">
    <location>
        <begin position="25"/>
        <end position="83"/>
    </location>
</feature>
<feature type="region of interest" description="Disordered" evidence="1">
    <location>
        <begin position="63"/>
        <end position="83"/>
    </location>
</feature>
<sequence precursor="true">MMKKLAITTLATALLTVASINLYAAEVCKVSMMGRICFEEGSPEATAAHMKGDAVADSAKRKVAESDAASKKDDASTKKVAVK</sequence>
<dbReference type="Proteomes" id="UP000000383">
    <property type="component" value="Chromosome"/>
</dbReference>
<dbReference type="RefSeq" id="WP_013148375.1">
    <property type="nucleotide sequence ID" value="NC_014207.1"/>
</dbReference>
<keyword evidence="4" id="KW-1185">Reference proteome</keyword>
<dbReference type="EMBL" id="CP002056">
    <property type="protein sequence ID" value="ADI30063.1"/>
    <property type="molecule type" value="Genomic_DNA"/>
</dbReference>
<proteinExistence type="predicted"/>
<feature type="compositionally biased region" description="Basic and acidic residues" evidence="1">
    <location>
        <begin position="63"/>
        <end position="77"/>
    </location>
</feature>
<reference evidence="4" key="1">
    <citation type="submission" date="2010-05" db="EMBL/GenBank/DDBJ databases">
        <title>Complete sequence of Methylotenera sp. 301.</title>
        <authorList>
            <person name="Lucas S."/>
            <person name="Copeland A."/>
            <person name="Lapidus A."/>
            <person name="Cheng J.-F."/>
            <person name="Bruce D."/>
            <person name="Goodwin L."/>
            <person name="Pitluck S."/>
            <person name="Clum A."/>
            <person name="Land M."/>
            <person name="Hauser L."/>
            <person name="Kyrpides N."/>
            <person name="Ivanova N."/>
            <person name="Chistoservova L."/>
            <person name="Kalyuzhnaya M."/>
            <person name="Woyke T."/>
        </authorList>
    </citation>
    <scope>NUCLEOTIDE SEQUENCE [LARGE SCALE GENOMIC DNA]</scope>
    <source>
        <strain evidence="4">301</strain>
    </source>
</reference>